<dbReference type="PANTHER" id="PTHR42928:SF5">
    <property type="entry name" value="BLR1237 PROTEIN"/>
    <property type="match status" value="1"/>
</dbReference>
<dbReference type="SUPFAM" id="SSF53850">
    <property type="entry name" value="Periplasmic binding protein-like II"/>
    <property type="match status" value="1"/>
</dbReference>
<dbReference type="RefSeq" id="WP_132584531.1">
    <property type="nucleotide sequence ID" value="NZ_SMAJ01000015.1"/>
</dbReference>
<dbReference type="PANTHER" id="PTHR42928">
    <property type="entry name" value="TRICARBOXYLATE-BINDING PROTEIN"/>
    <property type="match status" value="1"/>
</dbReference>
<evidence type="ECO:0000313" key="3">
    <source>
        <dbReference type="EMBL" id="TCT03413.1"/>
    </source>
</evidence>
<feature type="chain" id="PRO_5020398283" evidence="2">
    <location>
        <begin position="27"/>
        <end position="329"/>
    </location>
</feature>
<dbReference type="InterPro" id="IPR005064">
    <property type="entry name" value="BUG"/>
</dbReference>
<protein>
    <submittedName>
        <fullName evidence="3">Tripartite-type tricarboxylate transporter receptor subunit TctC</fullName>
    </submittedName>
</protein>
<dbReference type="Gene3D" id="3.40.190.10">
    <property type="entry name" value="Periplasmic binding protein-like II"/>
    <property type="match status" value="1"/>
</dbReference>
<dbReference type="Proteomes" id="UP000295525">
    <property type="component" value="Unassembled WGS sequence"/>
</dbReference>
<dbReference type="Gene3D" id="3.40.190.150">
    <property type="entry name" value="Bordetella uptake gene, domain 1"/>
    <property type="match status" value="1"/>
</dbReference>
<proteinExistence type="inferred from homology"/>
<feature type="signal peptide" evidence="2">
    <location>
        <begin position="1"/>
        <end position="26"/>
    </location>
</feature>
<dbReference type="AlphaFoldDB" id="A0A4R3LS83"/>
<dbReference type="Pfam" id="PF03401">
    <property type="entry name" value="TctC"/>
    <property type="match status" value="1"/>
</dbReference>
<dbReference type="OrthoDB" id="8678477at2"/>
<dbReference type="EMBL" id="SMAJ01000015">
    <property type="protein sequence ID" value="TCT03413.1"/>
    <property type="molecule type" value="Genomic_DNA"/>
</dbReference>
<name>A0A4R3LS83_9BURK</name>
<comment type="similarity">
    <text evidence="1">Belongs to the UPF0065 (bug) family.</text>
</comment>
<keyword evidence="3" id="KW-0675">Receptor</keyword>
<keyword evidence="4" id="KW-1185">Reference proteome</keyword>
<evidence type="ECO:0000313" key="4">
    <source>
        <dbReference type="Proteomes" id="UP000295525"/>
    </source>
</evidence>
<organism evidence="3 4">
    <name type="scientific">Paralcaligenes ureilyticus</name>
    <dbReference type="NCBI Taxonomy" id="627131"/>
    <lineage>
        <taxon>Bacteria</taxon>
        <taxon>Pseudomonadati</taxon>
        <taxon>Pseudomonadota</taxon>
        <taxon>Betaproteobacteria</taxon>
        <taxon>Burkholderiales</taxon>
        <taxon>Alcaligenaceae</taxon>
        <taxon>Paralcaligenes</taxon>
    </lineage>
</organism>
<dbReference type="CDD" id="cd07012">
    <property type="entry name" value="PBP2_Bug_TTT"/>
    <property type="match status" value="1"/>
</dbReference>
<evidence type="ECO:0000256" key="2">
    <source>
        <dbReference type="SAM" id="SignalP"/>
    </source>
</evidence>
<keyword evidence="2" id="KW-0732">Signal</keyword>
<sequence>MNLLVKNIARIIFVGTAFISATTAMAESTWPEGEPINYVVPYPPGGTTDILGRNIAKLLGDSLGANIIVENKAGATGTIGSGYVARAKPDGYTMLGTSIGPQSIVPHFFHKLPYDPDKGFEPVILVGTIPHVLVVNANSPYKTLAQLIAAGKADPKALSYASGGAGTVLHMQGELLKLKTGISAIHIPYKGDTPAIQGVMGGQVTFMFAPIAAAFPQIQAGRLRALAVTSSERLGNLKDIPTMKEVGVSDFVVEQWQGIYVPAGTPKNIVMHLNRAINDILKTPKMIDLADTLKITLAGGTPEDLGNRQRNDFEQWGKLIAAAKIHLNN</sequence>
<comment type="caution">
    <text evidence="3">The sequence shown here is derived from an EMBL/GenBank/DDBJ whole genome shotgun (WGS) entry which is preliminary data.</text>
</comment>
<reference evidence="3 4" key="1">
    <citation type="submission" date="2019-03" db="EMBL/GenBank/DDBJ databases">
        <title>Genomic Encyclopedia of Type Strains, Phase IV (KMG-IV): sequencing the most valuable type-strain genomes for metagenomic binning, comparative biology and taxonomic classification.</title>
        <authorList>
            <person name="Goeker M."/>
        </authorList>
    </citation>
    <scope>NUCLEOTIDE SEQUENCE [LARGE SCALE GENOMIC DNA]</scope>
    <source>
        <strain evidence="3 4">DSM 24591</strain>
    </source>
</reference>
<accession>A0A4R3LS83</accession>
<dbReference type="PIRSF" id="PIRSF017082">
    <property type="entry name" value="YflP"/>
    <property type="match status" value="1"/>
</dbReference>
<dbReference type="InterPro" id="IPR042100">
    <property type="entry name" value="Bug_dom1"/>
</dbReference>
<gene>
    <name evidence="3" type="ORF">EDC26_11571</name>
</gene>
<evidence type="ECO:0000256" key="1">
    <source>
        <dbReference type="ARBA" id="ARBA00006987"/>
    </source>
</evidence>